<keyword evidence="1" id="KW-0805">Transcription regulation</keyword>
<dbReference type="PROSITE" id="PS51005">
    <property type="entry name" value="NAC"/>
    <property type="match status" value="1"/>
</dbReference>
<evidence type="ECO:0000256" key="5">
    <source>
        <dbReference type="SAM" id="MobiDB-lite"/>
    </source>
</evidence>
<dbReference type="GO" id="GO:0006355">
    <property type="term" value="P:regulation of DNA-templated transcription"/>
    <property type="evidence" value="ECO:0007669"/>
    <property type="project" value="InterPro"/>
</dbReference>
<evidence type="ECO:0000256" key="1">
    <source>
        <dbReference type="ARBA" id="ARBA00023015"/>
    </source>
</evidence>
<gene>
    <name evidence="7" type="ORF">LLUT_LOCUS20169</name>
</gene>
<dbReference type="InterPro" id="IPR036093">
    <property type="entry name" value="NAC_dom_sf"/>
</dbReference>
<organism evidence="7 8">
    <name type="scientific">Lupinus luteus</name>
    <name type="common">European yellow lupine</name>
    <dbReference type="NCBI Taxonomy" id="3873"/>
    <lineage>
        <taxon>Eukaryota</taxon>
        <taxon>Viridiplantae</taxon>
        <taxon>Streptophyta</taxon>
        <taxon>Embryophyta</taxon>
        <taxon>Tracheophyta</taxon>
        <taxon>Spermatophyta</taxon>
        <taxon>Magnoliopsida</taxon>
        <taxon>eudicotyledons</taxon>
        <taxon>Gunneridae</taxon>
        <taxon>Pentapetalae</taxon>
        <taxon>rosids</taxon>
        <taxon>fabids</taxon>
        <taxon>Fabales</taxon>
        <taxon>Fabaceae</taxon>
        <taxon>Papilionoideae</taxon>
        <taxon>50 kb inversion clade</taxon>
        <taxon>genistoids sensu lato</taxon>
        <taxon>core genistoids</taxon>
        <taxon>Genisteae</taxon>
        <taxon>Lupinus</taxon>
    </lineage>
</organism>
<evidence type="ECO:0000313" key="8">
    <source>
        <dbReference type="Proteomes" id="UP001497480"/>
    </source>
</evidence>
<dbReference type="EMBL" id="CAXHTB010000014">
    <property type="protein sequence ID" value="CAL0319109.1"/>
    <property type="molecule type" value="Genomic_DNA"/>
</dbReference>
<dbReference type="PANTHER" id="PTHR31719">
    <property type="entry name" value="NAC TRANSCRIPTION FACTOR 56"/>
    <property type="match status" value="1"/>
</dbReference>
<sequence>MDGANNRRLVLPIGYRFCPNDEDLVNCYLTKKAFGEPVFPNIIPDVDFFQNHPSSFPEGGRLFLEKRYFFSITRRPVLVNMHEQIAAASGYWRTRGKTKEIVISGNNQLIGIKNMFVFWEGRDNIQTKTNWVMHEFRLTHRTTPNQLQVADWAAYRLFQEKKKRASEGSDEESSRGNDTDTP</sequence>
<evidence type="ECO:0000313" key="7">
    <source>
        <dbReference type="EMBL" id="CAL0319109.1"/>
    </source>
</evidence>
<dbReference type="PANTHER" id="PTHR31719:SF130">
    <property type="entry name" value="NAC DOMAIN-CONTAINING PROTEIN 18"/>
    <property type="match status" value="1"/>
</dbReference>
<name>A0AAV1XC40_LUPLU</name>
<evidence type="ECO:0000256" key="3">
    <source>
        <dbReference type="ARBA" id="ARBA00023163"/>
    </source>
</evidence>
<comment type="caution">
    <text evidence="7">The sequence shown here is derived from an EMBL/GenBank/DDBJ whole genome shotgun (WGS) entry which is preliminary data.</text>
</comment>
<feature type="region of interest" description="Disordered" evidence="5">
    <location>
        <begin position="162"/>
        <end position="182"/>
    </location>
</feature>
<protein>
    <recommendedName>
        <fullName evidence="6">NAC domain-containing protein</fullName>
    </recommendedName>
</protein>
<dbReference type="AlphaFoldDB" id="A0AAV1XC40"/>
<dbReference type="Gene3D" id="2.170.150.80">
    <property type="entry name" value="NAC domain"/>
    <property type="match status" value="1"/>
</dbReference>
<dbReference type="SUPFAM" id="SSF101941">
    <property type="entry name" value="NAC domain"/>
    <property type="match status" value="1"/>
</dbReference>
<dbReference type="InterPro" id="IPR003441">
    <property type="entry name" value="NAC-dom"/>
</dbReference>
<evidence type="ECO:0000256" key="4">
    <source>
        <dbReference type="ARBA" id="ARBA00023242"/>
    </source>
</evidence>
<dbReference type="Pfam" id="PF02365">
    <property type="entry name" value="NAM"/>
    <property type="match status" value="1"/>
</dbReference>
<reference evidence="7 8" key="1">
    <citation type="submission" date="2024-03" db="EMBL/GenBank/DDBJ databases">
        <authorList>
            <person name="Martinez-Hernandez J."/>
        </authorList>
    </citation>
    <scope>NUCLEOTIDE SEQUENCE [LARGE SCALE GENOMIC DNA]</scope>
</reference>
<evidence type="ECO:0000259" key="6">
    <source>
        <dbReference type="PROSITE" id="PS51005"/>
    </source>
</evidence>
<feature type="compositionally biased region" description="Basic and acidic residues" evidence="5">
    <location>
        <begin position="172"/>
        <end position="182"/>
    </location>
</feature>
<accession>A0AAV1XC40</accession>
<dbReference type="GO" id="GO:0003677">
    <property type="term" value="F:DNA binding"/>
    <property type="evidence" value="ECO:0007669"/>
    <property type="project" value="UniProtKB-KW"/>
</dbReference>
<keyword evidence="3" id="KW-0804">Transcription</keyword>
<keyword evidence="4" id="KW-0539">Nucleus</keyword>
<keyword evidence="8" id="KW-1185">Reference proteome</keyword>
<proteinExistence type="predicted"/>
<keyword evidence="2" id="KW-0238">DNA-binding</keyword>
<feature type="domain" description="NAC" evidence="6">
    <location>
        <begin position="11"/>
        <end position="160"/>
    </location>
</feature>
<dbReference type="Proteomes" id="UP001497480">
    <property type="component" value="Unassembled WGS sequence"/>
</dbReference>
<evidence type="ECO:0000256" key="2">
    <source>
        <dbReference type="ARBA" id="ARBA00023125"/>
    </source>
</evidence>